<dbReference type="SUPFAM" id="SSF81301">
    <property type="entry name" value="Nucleotidyltransferase"/>
    <property type="match status" value="1"/>
</dbReference>
<evidence type="ECO:0000259" key="1">
    <source>
        <dbReference type="Pfam" id="PF01909"/>
    </source>
</evidence>
<dbReference type="InterPro" id="IPR002934">
    <property type="entry name" value="Polymerase_NTP_transf_dom"/>
</dbReference>
<keyword evidence="3" id="KW-1185">Reference proteome</keyword>
<protein>
    <submittedName>
        <fullName evidence="2">Nucleotidyltransferase domain-containing protein</fullName>
    </submittedName>
</protein>
<gene>
    <name evidence="2" type="ORF">KGQ19_24500</name>
</gene>
<proteinExistence type="predicted"/>
<name>A0ABS5KVJ4_9ACTN</name>
<organism evidence="2 3">
    <name type="scientific">Catenulispora pinistramenti</name>
    <dbReference type="NCBI Taxonomy" id="2705254"/>
    <lineage>
        <taxon>Bacteria</taxon>
        <taxon>Bacillati</taxon>
        <taxon>Actinomycetota</taxon>
        <taxon>Actinomycetes</taxon>
        <taxon>Catenulisporales</taxon>
        <taxon>Catenulisporaceae</taxon>
        <taxon>Catenulispora</taxon>
    </lineage>
</organism>
<dbReference type="CDD" id="cd05403">
    <property type="entry name" value="NT_KNTase_like"/>
    <property type="match status" value="1"/>
</dbReference>
<feature type="domain" description="Polymerase nucleotidyl transferase" evidence="1">
    <location>
        <begin position="10"/>
        <end position="66"/>
    </location>
</feature>
<accession>A0ABS5KVJ4</accession>
<dbReference type="RefSeq" id="WP_212012061.1">
    <property type="nucleotide sequence ID" value="NZ_JAAFYZ010000089.1"/>
</dbReference>
<dbReference type="InterPro" id="IPR043519">
    <property type="entry name" value="NT_sf"/>
</dbReference>
<dbReference type="EMBL" id="JAAFYZ010000089">
    <property type="protein sequence ID" value="MBS2550030.1"/>
    <property type="molecule type" value="Genomic_DNA"/>
</dbReference>
<comment type="caution">
    <text evidence="2">The sequence shown here is derived from an EMBL/GenBank/DDBJ whole genome shotgun (WGS) entry which is preliminary data.</text>
</comment>
<dbReference type="Proteomes" id="UP000730482">
    <property type="component" value="Unassembled WGS sequence"/>
</dbReference>
<dbReference type="Pfam" id="PF01909">
    <property type="entry name" value="NTP_transf_2"/>
    <property type="match status" value="1"/>
</dbReference>
<evidence type="ECO:0000313" key="3">
    <source>
        <dbReference type="Proteomes" id="UP000730482"/>
    </source>
</evidence>
<reference evidence="2 3" key="1">
    <citation type="submission" date="2020-02" db="EMBL/GenBank/DDBJ databases">
        <title>Acidophilic actinobacteria isolated from forest soil.</title>
        <authorList>
            <person name="Golinska P."/>
        </authorList>
    </citation>
    <scope>NUCLEOTIDE SEQUENCE [LARGE SCALE GENOMIC DNA]</scope>
    <source>
        <strain evidence="2 3">NL8</strain>
    </source>
</reference>
<sequence>MPETAEPFLDRLVEVLQADPRVLAAWLMGSHSRGTADRYSDVDVWLVVEPEARAEFIADWPKLSDRVAPSVLRQQVFGSTFLHITADWQRWDVSIGVPDDVANRTRSTLRPLFDRAGLGARLLPPGAPLAPDPVKISSLTTEFLRVMGLLPVVLGRREHVVGVSGAGLLRGLVVQLFLEDVAVEDRGGALHLNTLLPPERLRQLTDLPGVEARHDSVLEAHLACARVFLPVARQLAQASGAQWPTELEAALDRRLRTELGVNLNQ</sequence>
<dbReference type="Gene3D" id="3.30.460.10">
    <property type="entry name" value="Beta Polymerase, domain 2"/>
    <property type="match status" value="1"/>
</dbReference>
<evidence type="ECO:0000313" key="2">
    <source>
        <dbReference type="EMBL" id="MBS2550030.1"/>
    </source>
</evidence>